<organism evidence="1">
    <name type="scientific">Triticum aestivum</name>
    <name type="common">Wheat</name>
    <dbReference type="NCBI Taxonomy" id="4565"/>
    <lineage>
        <taxon>Eukaryota</taxon>
        <taxon>Viridiplantae</taxon>
        <taxon>Streptophyta</taxon>
        <taxon>Embryophyta</taxon>
        <taxon>Tracheophyta</taxon>
        <taxon>Spermatophyta</taxon>
        <taxon>Magnoliopsida</taxon>
        <taxon>Liliopsida</taxon>
        <taxon>Poales</taxon>
        <taxon>Poaceae</taxon>
        <taxon>BOP clade</taxon>
        <taxon>Pooideae</taxon>
        <taxon>Triticodae</taxon>
        <taxon>Triticeae</taxon>
        <taxon>Triticinae</taxon>
        <taxon>Triticum</taxon>
    </lineage>
</organism>
<reference evidence="1" key="2">
    <citation type="submission" date="2018-10" db="UniProtKB">
        <authorList>
            <consortium name="EnsemblPlants"/>
        </authorList>
    </citation>
    <scope>IDENTIFICATION</scope>
</reference>
<dbReference type="ExpressionAtlas" id="A0A077RV58">
    <property type="expression patterns" value="baseline and differential"/>
</dbReference>
<evidence type="ECO:0000313" key="1">
    <source>
        <dbReference type="EnsemblPlants" id="TraesCSU02G048200.1.cds1"/>
    </source>
</evidence>
<accession>A0A077RV58</accession>
<dbReference type="EnsemblPlants" id="TraesCSU02G048200.1">
    <property type="protein sequence ID" value="TraesCSU02G048200.1.cds1"/>
    <property type="gene ID" value="TraesCSU02G048200"/>
</dbReference>
<protein>
    <submittedName>
        <fullName evidence="1">Uncharacterized protein</fullName>
    </submittedName>
</protein>
<dbReference type="SMART" id="SM01157">
    <property type="entry name" value="DUF1719"/>
    <property type="match status" value="1"/>
</dbReference>
<reference evidence="1" key="1">
    <citation type="submission" date="2018-08" db="EMBL/GenBank/DDBJ databases">
        <authorList>
            <person name="Rossello M."/>
        </authorList>
    </citation>
    <scope>NUCLEOTIDE SEQUENCE [LARGE SCALE GENOMIC DNA]</scope>
    <source>
        <strain evidence="1">cv. Chinese Spring</strain>
    </source>
</reference>
<dbReference type="Proteomes" id="UP000019116">
    <property type="component" value="Chromosome Un"/>
</dbReference>
<dbReference type="PANTHER" id="PTHR33377">
    <property type="entry name" value="OS10G0134700 PROTEIN-RELATED"/>
    <property type="match status" value="1"/>
</dbReference>
<dbReference type="OrthoDB" id="584137at2759"/>
<dbReference type="AlphaFoldDB" id="A0A077RV58"/>
<dbReference type="PANTHER" id="PTHR33377:SF107">
    <property type="entry name" value="OS12G0483450 PROTEIN"/>
    <property type="match status" value="1"/>
</dbReference>
<dbReference type="Gramene" id="TraesCSU02G048200.1">
    <property type="protein sequence ID" value="TraesCSU02G048200.1.cds1"/>
    <property type="gene ID" value="TraesCSU02G048200"/>
</dbReference>
<dbReference type="SMR" id="A0A077RV58"/>
<dbReference type="HOGENOM" id="CLU_022287_0_0_1"/>
<sequence length="537" mass="60192">MAEIVASAVVGETLTRIFSFIIDKPGKRPCQRDETERLELAHIKMEAPLQLSDRWQITAVPVLRWRSKLKRAAQECGDTLRHCRQRQRALEDEEVRLRQASSLPTRISHAAKKLVSSLVSLGKDVVEPIPVRRFERFAEGAGEFVGFVELGATPRQHLFFDPLIGHLLAGETARYQALQGGRFYYLGIRPTSFAERGVEAMAGFVLQDFRAPAKSFSSRFMLRLSESSDVLGIIARCIQAMTPHLKVAAEGLMRELVQLPTQDFSWVDTSPFRETEYWVDIHRTLTQCLRPDPLCCSGHDDPIAPSTCSSSKSHKQSSLSPSKSRLACTLFPEQVITVYLQCHISPPAQAPHKTYGGLKNPGLKLSVLFIPHDFPEGVEPQDDSFAFEVIDGKEQETVHRNATLQDVDEKLLPKAMDHLLQNSELKMYQLCLRSRHGTAQLCAEKTTPAMRVPSKGTAASRLQINGSKRVVDRKREDYRIKGWQDASRDLLKLWVVRASDKLHGSLSSPGLSSPHCRANPSPCLLKSIYLVGTLRRV</sequence>
<dbReference type="InterPro" id="IPR013181">
    <property type="entry name" value="DUF1719"/>
</dbReference>
<dbReference type="STRING" id="4565.A0A077RV58"/>
<proteinExistence type="predicted"/>
<evidence type="ECO:0000313" key="2">
    <source>
        <dbReference type="Proteomes" id="UP000019116"/>
    </source>
</evidence>
<name>A0A077RV58_WHEAT</name>
<dbReference type="Pfam" id="PF08224">
    <property type="entry name" value="DUF1719"/>
    <property type="match status" value="1"/>
</dbReference>
<keyword evidence="2" id="KW-1185">Reference proteome</keyword>
<dbReference type="OMA" id="QSEYWVN"/>
<dbReference type="Gramene" id="TraesNOR3B03G01578180.1">
    <property type="protein sequence ID" value="TraesNOR3B03G01578180.1.CDS1"/>
    <property type="gene ID" value="TraesNOR3B03G01578180"/>
</dbReference>